<dbReference type="EMBL" id="LN890655">
    <property type="protein sequence ID" value="CUS04280.2"/>
    <property type="molecule type" value="Genomic_DNA"/>
</dbReference>
<keyword evidence="2" id="KW-1185">Reference proteome</keyword>
<dbReference type="KEGG" id="pbf:CFX0092_A2402"/>
<dbReference type="Pfam" id="PF06897">
    <property type="entry name" value="DUF1269"/>
    <property type="match status" value="1"/>
</dbReference>
<sequence length="510" mass="56139">MSNMPHHVIVASFSAETGADEALKELKLLQGEKLLEIVDAAVLRRDTRDRIHVQEVHDVGGGKGAVAGGIFGAAVAVLAGPVGLVLGAAGGALLGGLAAKHVDMGLPNDQLKNLAETLEPGTSMLVAIIEHEWLGNMKDALHNSGARVLMAEALREDLTAKFGAGSTGYAAYVDGREVVAEPEGDEENRLELTHVSAEEGGVVVRTHVLTKDGLVNRQITVSEKGITTTDTPVAQKSRPEGAAVTLAQLEAEAAQLAQAVSDYPESRYKLRAHFYSLYGQGKRTSGYGNSELNFMRWEINRGVLNRLDDPTGAGSPWWREVNGWFLTTSELAVMVEYAGLGDEKLPRAVRYWIDYMRTPSPANWYRAHNRGIAEGYVRYEALAAEENEYEQFFMNEVLFRVIFASSMVMGKSFGALGRVMSNPILPAVDLLVSIPHFYPHRYPMTFMDKMHILHNGYSLREKAAQLLDERFVLPQLEELYQWTAEWLELPELAGYIIDGQPSYPKRETVA</sequence>
<evidence type="ECO:0000313" key="1">
    <source>
        <dbReference type="EMBL" id="CUS04280.2"/>
    </source>
</evidence>
<proteinExistence type="predicted"/>
<protein>
    <recommendedName>
        <fullName evidence="3">DUF1269 domain-containing protein</fullName>
    </recommendedName>
</protein>
<evidence type="ECO:0008006" key="3">
    <source>
        <dbReference type="Google" id="ProtNLM"/>
    </source>
</evidence>
<dbReference type="InterPro" id="IPR009200">
    <property type="entry name" value="DUF1269_membrane"/>
</dbReference>
<dbReference type="OrthoDB" id="5196574at2"/>
<accession>A0A160T684</accession>
<reference evidence="1" key="1">
    <citation type="submission" date="2016-01" db="EMBL/GenBank/DDBJ databases">
        <authorList>
            <person name="Mcilroy J.S."/>
            <person name="Karst M S."/>
            <person name="Albertsen M."/>
        </authorList>
    </citation>
    <scope>NUCLEOTIDE SEQUENCE</scope>
    <source>
        <strain evidence="1">Cfx-K</strain>
    </source>
</reference>
<dbReference type="AlphaFoldDB" id="A0A160T684"/>
<name>A0A160T684_9CHLR</name>
<dbReference type="RefSeq" id="WP_095043654.1">
    <property type="nucleotide sequence ID" value="NZ_LN890655.1"/>
</dbReference>
<organism evidence="1 2">
    <name type="scientific">Candidatus Promineifilum breve</name>
    <dbReference type="NCBI Taxonomy" id="1806508"/>
    <lineage>
        <taxon>Bacteria</taxon>
        <taxon>Bacillati</taxon>
        <taxon>Chloroflexota</taxon>
        <taxon>Ardenticatenia</taxon>
        <taxon>Candidatus Promineifilales</taxon>
        <taxon>Candidatus Promineifilaceae</taxon>
        <taxon>Candidatus Promineifilum</taxon>
    </lineage>
</organism>
<evidence type="ECO:0000313" key="2">
    <source>
        <dbReference type="Proteomes" id="UP000215027"/>
    </source>
</evidence>
<gene>
    <name evidence="1" type="ORF">CFX0092_A2402</name>
</gene>
<dbReference type="Proteomes" id="UP000215027">
    <property type="component" value="Chromosome I"/>
</dbReference>